<evidence type="ECO:0008006" key="3">
    <source>
        <dbReference type="Google" id="ProtNLM"/>
    </source>
</evidence>
<dbReference type="EMBL" id="CP019645">
    <property type="protein sequence ID" value="AQQ59559.1"/>
    <property type="molecule type" value="Genomic_DNA"/>
</dbReference>
<dbReference type="PROSITE" id="PS51257">
    <property type="entry name" value="PROKAR_LIPOPROTEIN"/>
    <property type="match status" value="1"/>
</dbReference>
<accession>A0A1Q2LGM9</accession>
<proteinExistence type="predicted"/>
<protein>
    <recommendedName>
        <fullName evidence="3">Lipoprotein</fullName>
    </recommendedName>
</protein>
<organism evidence="1 2">
    <name type="scientific">Helicobacter bilis</name>
    <dbReference type="NCBI Taxonomy" id="37372"/>
    <lineage>
        <taxon>Bacteria</taxon>
        <taxon>Pseudomonadati</taxon>
        <taxon>Campylobacterota</taxon>
        <taxon>Epsilonproteobacteria</taxon>
        <taxon>Campylobacterales</taxon>
        <taxon>Helicobacteraceae</taxon>
        <taxon>Helicobacter</taxon>
    </lineage>
</organism>
<evidence type="ECO:0000313" key="2">
    <source>
        <dbReference type="Proteomes" id="UP000188298"/>
    </source>
</evidence>
<dbReference type="Proteomes" id="UP000188298">
    <property type="component" value="Chromosome"/>
</dbReference>
<evidence type="ECO:0000313" key="1">
    <source>
        <dbReference type="EMBL" id="AQQ59559.1"/>
    </source>
</evidence>
<name>A0A1Q2LGM9_9HELI</name>
<dbReference type="KEGG" id="hbl:XJ32_05005"/>
<dbReference type="RefSeq" id="WP_077388557.1">
    <property type="nucleotide sequence ID" value="NZ_CP019645.1"/>
</dbReference>
<gene>
    <name evidence="1" type="ORF">XJ32_05005</name>
</gene>
<dbReference type="AlphaFoldDB" id="A0A1Q2LGM9"/>
<sequence length="136" mass="14431">MRLSKSLIVGTFLGGAFFISGCSQNIAKFSVATTGNMNMPSNLQKGTTVEGKDCITRVFGIPFGNRNNRVSNAVGKALDMATKKGQPNDALVNVDIRSSSWNIIIFGRQCIIAKGQPIGASSVNDSKASKKESKDS</sequence>
<reference evidence="1 2" key="1">
    <citation type="submission" date="2017-02" db="EMBL/GenBank/DDBJ databases">
        <title>Whole genome sequencing of Helicobacter bilis strain AAQJH.</title>
        <authorList>
            <person name="Conlan S."/>
            <person name="Thomas P.J."/>
            <person name="Mullikin J."/>
            <person name="Palmore T.N."/>
            <person name="Frank K.M."/>
            <person name="Segre J.A."/>
        </authorList>
    </citation>
    <scope>NUCLEOTIDE SEQUENCE [LARGE SCALE GENOMIC DNA]</scope>
    <source>
        <strain evidence="1 2">AAQJH</strain>
    </source>
</reference>